<keyword evidence="2" id="KW-1185">Reference proteome</keyword>
<proteinExistence type="predicted"/>
<evidence type="ECO:0008006" key="3">
    <source>
        <dbReference type="Google" id="ProtNLM"/>
    </source>
</evidence>
<dbReference type="Proteomes" id="UP001596142">
    <property type="component" value="Unassembled WGS sequence"/>
</dbReference>
<dbReference type="EMBL" id="JBHSOZ010000010">
    <property type="protein sequence ID" value="MFC5714316.1"/>
    <property type="molecule type" value="Genomic_DNA"/>
</dbReference>
<sequence>MSYLQQIAVELPEDIFSEIEHLSKEEIDSFFRKVIENQIEKKKSTDIRFQMKRGYLEMAQINLGIAEEFAQADEEALTIGEQAVLQEKGV</sequence>
<organism evidence="1 2">
    <name type="scientific">Thalassorhabdus alkalitolerans</name>
    <dbReference type="NCBI Taxonomy" id="2282697"/>
    <lineage>
        <taxon>Bacteria</taxon>
        <taxon>Bacillati</taxon>
        <taxon>Bacillota</taxon>
        <taxon>Bacilli</taxon>
        <taxon>Bacillales</taxon>
        <taxon>Bacillaceae</taxon>
        <taxon>Thalassorhabdus</taxon>
    </lineage>
</organism>
<accession>A0ABW0YQA1</accession>
<gene>
    <name evidence="1" type="ORF">ACFPU1_16315</name>
</gene>
<name>A0ABW0YQA1_9BACI</name>
<dbReference type="InterPro" id="IPR013321">
    <property type="entry name" value="Arc_rbn_hlx_hlx"/>
</dbReference>
<protein>
    <recommendedName>
        <fullName evidence="3">CopG family transcriptional regulator / antitoxin EndoAI</fullName>
    </recommendedName>
</protein>
<comment type="caution">
    <text evidence="1">The sequence shown here is derived from an EMBL/GenBank/DDBJ whole genome shotgun (WGS) entry which is preliminary data.</text>
</comment>
<evidence type="ECO:0000313" key="2">
    <source>
        <dbReference type="Proteomes" id="UP001596142"/>
    </source>
</evidence>
<dbReference type="RefSeq" id="WP_100398633.1">
    <property type="nucleotide sequence ID" value="NZ_JBHSOZ010000010.1"/>
</dbReference>
<evidence type="ECO:0000313" key="1">
    <source>
        <dbReference type="EMBL" id="MFC5714316.1"/>
    </source>
</evidence>
<dbReference type="Gene3D" id="1.10.1220.10">
    <property type="entry name" value="Met repressor-like"/>
    <property type="match status" value="1"/>
</dbReference>
<reference evidence="2" key="1">
    <citation type="journal article" date="2019" name="Int. J. Syst. Evol. Microbiol.">
        <title>The Global Catalogue of Microorganisms (GCM) 10K type strain sequencing project: providing services to taxonomists for standard genome sequencing and annotation.</title>
        <authorList>
            <consortium name="The Broad Institute Genomics Platform"/>
            <consortium name="The Broad Institute Genome Sequencing Center for Infectious Disease"/>
            <person name="Wu L."/>
            <person name="Ma J."/>
        </authorList>
    </citation>
    <scope>NUCLEOTIDE SEQUENCE [LARGE SCALE GENOMIC DNA]</scope>
    <source>
        <strain evidence="2">CECT 7184</strain>
    </source>
</reference>